<dbReference type="GO" id="GO:0032259">
    <property type="term" value="P:methylation"/>
    <property type="evidence" value="ECO:0007669"/>
    <property type="project" value="UniProtKB-KW"/>
</dbReference>
<dbReference type="GO" id="GO:0003723">
    <property type="term" value="F:RNA binding"/>
    <property type="evidence" value="ECO:0007669"/>
    <property type="project" value="UniProtKB-KW"/>
</dbReference>
<evidence type="ECO:0000256" key="2">
    <source>
        <dbReference type="ARBA" id="ARBA00029460"/>
    </source>
</evidence>
<dbReference type="PANTHER" id="PTHR32319:SF0">
    <property type="entry name" value="BACTERIAL HEMOLYSIN-LIKE PROTEIN"/>
    <property type="match status" value="1"/>
</dbReference>
<dbReference type="InterPro" id="IPR002942">
    <property type="entry name" value="S4_RNA-bd"/>
</dbReference>
<dbReference type="PANTHER" id="PTHR32319">
    <property type="entry name" value="BACTERIAL HEMOLYSIN-LIKE PROTEIN"/>
    <property type="match status" value="1"/>
</dbReference>
<proteinExistence type="inferred from homology"/>
<dbReference type="NCBIfam" id="TIGR00478">
    <property type="entry name" value="tly"/>
    <property type="match status" value="1"/>
</dbReference>
<dbReference type="InterPro" id="IPR002877">
    <property type="entry name" value="RNA_MeTrfase_FtsJ_dom"/>
</dbReference>
<sequence>MENNKQRLDVLLVDKGLAPSREKAKALVMSGAVYIREEKALKASQIVPEKDWEALQVRGKVHPFVSRGGLKLQKALEVFPIKAAGKTAIDVGASTGGFTDCLLQKGARKVYAVDVGYGQLDWRLRQDERVVVMERCNARAMEKGWFQDALELAVMDVSFISIKLILPALVKCLEPGAQLVTLIKPQFEAGRDKVGKKGVVRDAKVHLEVVEEAVAFAAACGFSPQGLSFSPITGPEGNIEFLLYACAADIPPAPLDCRSVVAQAHEAHKV</sequence>
<keyword evidence="1 3" id="KW-0694">RNA-binding</keyword>
<dbReference type="Pfam" id="PF01728">
    <property type="entry name" value="FtsJ"/>
    <property type="match status" value="1"/>
</dbReference>
<dbReference type="SUPFAM" id="SSF53335">
    <property type="entry name" value="S-adenosyl-L-methionine-dependent methyltransferases"/>
    <property type="match status" value="1"/>
</dbReference>
<evidence type="ECO:0000256" key="1">
    <source>
        <dbReference type="ARBA" id="ARBA00022884"/>
    </source>
</evidence>
<dbReference type="EMBL" id="JACRSO010000002">
    <property type="protein sequence ID" value="MBC8528859.1"/>
    <property type="molecule type" value="Genomic_DNA"/>
</dbReference>
<dbReference type="InterPro" id="IPR029063">
    <property type="entry name" value="SAM-dependent_MTases_sf"/>
</dbReference>
<dbReference type="SUPFAM" id="SSF55174">
    <property type="entry name" value="Alpha-L RNA-binding motif"/>
    <property type="match status" value="1"/>
</dbReference>
<dbReference type="InterPro" id="IPR004538">
    <property type="entry name" value="Hemolysin_A/TlyA"/>
</dbReference>
<evidence type="ECO:0000313" key="5">
    <source>
        <dbReference type="EMBL" id="MBC8528859.1"/>
    </source>
</evidence>
<dbReference type="PROSITE" id="PS50889">
    <property type="entry name" value="S4"/>
    <property type="match status" value="1"/>
</dbReference>
<organism evidence="5 6">
    <name type="scientific">Luoshenia tenuis</name>
    <dbReference type="NCBI Taxonomy" id="2763654"/>
    <lineage>
        <taxon>Bacteria</taxon>
        <taxon>Bacillati</taxon>
        <taxon>Bacillota</taxon>
        <taxon>Clostridia</taxon>
        <taxon>Christensenellales</taxon>
        <taxon>Christensenellaceae</taxon>
        <taxon>Luoshenia</taxon>
    </lineage>
</organism>
<dbReference type="Pfam" id="PF01479">
    <property type="entry name" value="S4"/>
    <property type="match status" value="1"/>
</dbReference>
<dbReference type="InterPro" id="IPR036986">
    <property type="entry name" value="S4_RNA-bd_sf"/>
</dbReference>
<dbReference type="SMART" id="SM00363">
    <property type="entry name" value="S4"/>
    <property type="match status" value="1"/>
</dbReference>
<feature type="domain" description="RNA-binding S4" evidence="4">
    <location>
        <begin position="6"/>
        <end position="70"/>
    </location>
</feature>
<evidence type="ECO:0000256" key="3">
    <source>
        <dbReference type="PROSITE-ProRule" id="PRU00182"/>
    </source>
</evidence>
<comment type="caution">
    <text evidence="5">The sequence shown here is derived from an EMBL/GenBank/DDBJ whole genome shotgun (WGS) entry which is preliminary data.</text>
</comment>
<evidence type="ECO:0000313" key="6">
    <source>
        <dbReference type="Proteomes" id="UP000654279"/>
    </source>
</evidence>
<dbReference type="PIRSF" id="PIRSF005578">
    <property type="entry name" value="TlyA"/>
    <property type="match status" value="1"/>
</dbReference>
<dbReference type="CDD" id="cd00165">
    <property type="entry name" value="S4"/>
    <property type="match status" value="1"/>
</dbReference>
<accession>A0A926HLV3</accession>
<reference evidence="5" key="1">
    <citation type="submission" date="2020-08" db="EMBL/GenBank/DDBJ databases">
        <title>Genome public.</title>
        <authorList>
            <person name="Liu C."/>
            <person name="Sun Q."/>
        </authorList>
    </citation>
    <scope>NUCLEOTIDE SEQUENCE</scope>
    <source>
        <strain evidence="5">NSJ-44</strain>
    </source>
</reference>
<dbReference type="RefSeq" id="WP_249284812.1">
    <property type="nucleotide sequence ID" value="NZ_JACRSO010000002.1"/>
</dbReference>
<dbReference type="GO" id="GO:0008168">
    <property type="term" value="F:methyltransferase activity"/>
    <property type="evidence" value="ECO:0007669"/>
    <property type="project" value="UniProtKB-KW"/>
</dbReference>
<dbReference type="AlphaFoldDB" id="A0A926HLV3"/>
<keyword evidence="5" id="KW-0808">Transferase</keyword>
<dbReference type="Gene3D" id="3.40.50.150">
    <property type="entry name" value="Vaccinia Virus protein VP39"/>
    <property type="match status" value="1"/>
</dbReference>
<protein>
    <submittedName>
        <fullName evidence="5">TlyA family RNA methyltransferase</fullName>
    </submittedName>
</protein>
<keyword evidence="6" id="KW-1185">Reference proteome</keyword>
<evidence type="ECO:0000259" key="4">
    <source>
        <dbReference type="SMART" id="SM00363"/>
    </source>
</evidence>
<dbReference type="Proteomes" id="UP000654279">
    <property type="component" value="Unassembled WGS sequence"/>
</dbReference>
<name>A0A926HLV3_9FIRM</name>
<comment type="similarity">
    <text evidence="2">Belongs to the TlyA family.</text>
</comment>
<gene>
    <name evidence="5" type="ORF">H8699_05420</name>
</gene>
<dbReference type="InterPro" id="IPR047048">
    <property type="entry name" value="TlyA"/>
</dbReference>
<keyword evidence="5" id="KW-0489">Methyltransferase</keyword>
<dbReference type="Gene3D" id="3.10.290.10">
    <property type="entry name" value="RNA-binding S4 domain"/>
    <property type="match status" value="1"/>
</dbReference>